<organism evidence="3 4">
    <name type="scientific">Lacticaseibacillus nasuensis JCM 17158</name>
    <dbReference type="NCBI Taxonomy" id="1291734"/>
    <lineage>
        <taxon>Bacteria</taxon>
        <taxon>Bacillati</taxon>
        <taxon>Bacillota</taxon>
        <taxon>Bacilli</taxon>
        <taxon>Lactobacillales</taxon>
        <taxon>Lactobacillaceae</taxon>
        <taxon>Lacticaseibacillus</taxon>
    </lineage>
</organism>
<dbReference type="EMBL" id="AZDJ01000002">
    <property type="protein sequence ID" value="KRK74077.1"/>
    <property type="molecule type" value="Genomic_DNA"/>
</dbReference>
<dbReference type="SMART" id="SM00347">
    <property type="entry name" value="HTH_MARR"/>
    <property type="match status" value="1"/>
</dbReference>
<comment type="subcellular location">
    <subcellularLocation>
        <location evidence="1">Cytoplasm</location>
    </subcellularLocation>
</comment>
<dbReference type="PANTHER" id="PTHR33164">
    <property type="entry name" value="TRANSCRIPTIONAL REGULATOR, MARR FAMILY"/>
    <property type="match status" value="1"/>
</dbReference>
<dbReference type="AlphaFoldDB" id="A0A0R1JS07"/>
<gene>
    <name evidence="3" type="ORF">FD02_GL001400</name>
</gene>
<keyword evidence="4" id="KW-1185">Reference proteome</keyword>
<evidence type="ECO:0000256" key="1">
    <source>
        <dbReference type="ARBA" id="ARBA00004496"/>
    </source>
</evidence>
<sequence>MPTHVNLANQLCFSVYNVNRLFNQFYQEALSAYHLTYPQYLLLTELWNQDHQELRDLGERLKLSSNTLTPLVKRLEARGWVTRVHPAEDKRRLIVSLTAKAKADEAPIQAALAECLGRYHLTAADYEQALALNQKLMAAMRA</sequence>
<protein>
    <submittedName>
        <fullName evidence="3">MarR family transcriptional regulator</fullName>
    </submittedName>
</protein>
<dbReference type="Proteomes" id="UP000051804">
    <property type="component" value="Unassembled WGS sequence"/>
</dbReference>
<dbReference type="InterPro" id="IPR036390">
    <property type="entry name" value="WH_DNA-bd_sf"/>
</dbReference>
<accession>A0A0R1JS07</accession>
<dbReference type="Pfam" id="PF01047">
    <property type="entry name" value="MarR"/>
    <property type="match status" value="1"/>
</dbReference>
<dbReference type="GO" id="GO:0005737">
    <property type="term" value="C:cytoplasm"/>
    <property type="evidence" value="ECO:0007669"/>
    <property type="project" value="UniProtKB-SubCell"/>
</dbReference>
<dbReference type="GO" id="GO:0006950">
    <property type="term" value="P:response to stress"/>
    <property type="evidence" value="ECO:0007669"/>
    <property type="project" value="TreeGrafter"/>
</dbReference>
<dbReference type="PATRIC" id="fig|1291734.4.peg.1440"/>
<feature type="domain" description="HTH marR-type" evidence="2">
    <location>
        <begin position="8"/>
        <end position="138"/>
    </location>
</feature>
<proteinExistence type="predicted"/>
<dbReference type="InterPro" id="IPR039422">
    <property type="entry name" value="MarR/SlyA-like"/>
</dbReference>
<dbReference type="RefSeq" id="WP_056949966.1">
    <property type="nucleotide sequence ID" value="NZ_AZDJ01000002.1"/>
</dbReference>
<name>A0A0R1JS07_9LACO</name>
<dbReference type="PROSITE" id="PS50995">
    <property type="entry name" value="HTH_MARR_2"/>
    <property type="match status" value="1"/>
</dbReference>
<comment type="caution">
    <text evidence="3">The sequence shown here is derived from an EMBL/GenBank/DDBJ whole genome shotgun (WGS) entry which is preliminary data.</text>
</comment>
<dbReference type="PANTHER" id="PTHR33164:SF5">
    <property type="entry name" value="ORGANIC HYDROPEROXIDE RESISTANCE TRANSCRIPTIONAL REGULATOR"/>
    <property type="match status" value="1"/>
</dbReference>
<dbReference type="Gene3D" id="1.10.10.10">
    <property type="entry name" value="Winged helix-like DNA-binding domain superfamily/Winged helix DNA-binding domain"/>
    <property type="match status" value="1"/>
</dbReference>
<evidence type="ECO:0000313" key="4">
    <source>
        <dbReference type="Proteomes" id="UP000051804"/>
    </source>
</evidence>
<dbReference type="InterPro" id="IPR036388">
    <property type="entry name" value="WH-like_DNA-bd_sf"/>
</dbReference>
<dbReference type="OrthoDB" id="9806864at2"/>
<dbReference type="SUPFAM" id="SSF46785">
    <property type="entry name" value="Winged helix' DNA-binding domain"/>
    <property type="match status" value="1"/>
</dbReference>
<dbReference type="STRING" id="1291734.FD02_GL001400"/>
<reference evidence="3 4" key="1">
    <citation type="journal article" date="2015" name="Genome Announc.">
        <title>Expanding the biotechnology potential of lactobacilli through comparative genomics of 213 strains and associated genera.</title>
        <authorList>
            <person name="Sun Z."/>
            <person name="Harris H.M."/>
            <person name="McCann A."/>
            <person name="Guo C."/>
            <person name="Argimon S."/>
            <person name="Zhang W."/>
            <person name="Yang X."/>
            <person name="Jeffery I.B."/>
            <person name="Cooney J.C."/>
            <person name="Kagawa T.F."/>
            <person name="Liu W."/>
            <person name="Song Y."/>
            <person name="Salvetti E."/>
            <person name="Wrobel A."/>
            <person name="Rasinkangas P."/>
            <person name="Parkhill J."/>
            <person name="Rea M.C."/>
            <person name="O'Sullivan O."/>
            <person name="Ritari J."/>
            <person name="Douillard F.P."/>
            <person name="Paul Ross R."/>
            <person name="Yang R."/>
            <person name="Briner A.E."/>
            <person name="Felis G.E."/>
            <person name="de Vos W.M."/>
            <person name="Barrangou R."/>
            <person name="Klaenhammer T.R."/>
            <person name="Caufield P.W."/>
            <person name="Cui Y."/>
            <person name="Zhang H."/>
            <person name="O'Toole P.W."/>
        </authorList>
    </citation>
    <scope>NUCLEOTIDE SEQUENCE [LARGE SCALE GENOMIC DNA]</scope>
    <source>
        <strain evidence="3 4">JCM 17158</strain>
    </source>
</reference>
<dbReference type="GO" id="GO:0003700">
    <property type="term" value="F:DNA-binding transcription factor activity"/>
    <property type="evidence" value="ECO:0007669"/>
    <property type="project" value="InterPro"/>
</dbReference>
<evidence type="ECO:0000259" key="2">
    <source>
        <dbReference type="PROSITE" id="PS50995"/>
    </source>
</evidence>
<dbReference type="PRINTS" id="PR00598">
    <property type="entry name" value="HTHMARR"/>
</dbReference>
<evidence type="ECO:0000313" key="3">
    <source>
        <dbReference type="EMBL" id="KRK74077.1"/>
    </source>
</evidence>
<dbReference type="InterPro" id="IPR000835">
    <property type="entry name" value="HTH_MarR-typ"/>
</dbReference>